<accession>A0A7D9JYA9</accession>
<keyword evidence="2" id="KW-1185">Reference proteome</keyword>
<evidence type="ECO:0000313" key="1">
    <source>
        <dbReference type="EMBL" id="CAB4038085.1"/>
    </source>
</evidence>
<sequence>MLLIFVLGNLSEIAMRVLPFLLGKTKKQSKKARAEEQPAKETVLSDVIEIVPEGSTIEEVVEGGRRNHPRIHIKGDPIPERVVIAAERTVLFEVESCGMVEAMLALLATYYVICLSILKL</sequence>
<dbReference type="EMBL" id="CACRXK020023782">
    <property type="protein sequence ID" value="CAB4038085.1"/>
    <property type="molecule type" value="Genomic_DNA"/>
</dbReference>
<protein>
    <submittedName>
        <fullName evidence="1">Uncharacterized protein</fullName>
    </submittedName>
</protein>
<organism evidence="1 2">
    <name type="scientific">Paramuricea clavata</name>
    <name type="common">Red gorgonian</name>
    <name type="synonym">Violescent sea-whip</name>
    <dbReference type="NCBI Taxonomy" id="317549"/>
    <lineage>
        <taxon>Eukaryota</taxon>
        <taxon>Metazoa</taxon>
        <taxon>Cnidaria</taxon>
        <taxon>Anthozoa</taxon>
        <taxon>Octocorallia</taxon>
        <taxon>Malacalcyonacea</taxon>
        <taxon>Plexauridae</taxon>
        <taxon>Paramuricea</taxon>
    </lineage>
</organism>
<reference evidence="1" key="1">
    <citation type="submission" date="2020-04" db="EMBL/GenBank/DDBJ databases">
        <authorList>
            <person name="Alioto T."/>
            <person name="Alioto T."/>
            <person name="Gomez Garrido J."/>
        </authorList>
    </citation>
    <scope>NUCLEOTIDE SEQUENCE</scope>
    <source>
        <strain evidence="1">A484AB</strain>
    </source>
</reference>
<dbReference type="Proteomes" id="UP001152795">
    <property type="component" value="Unassembled WGS sequence"/>
</dbReference>
<comment type="caution">
    <text evidence="1">The sequence shown here is derived from an EMBL/GenBank/DDBJ whole genome shotgun (WGS) entry which is preliminary data.</text>
</comment>
<evidence type="ECO:0000313" key="2">
    <source>
        <dbReference type="Proteomes" id="UP001152795"/>
    </source>
</evidence>
<proteinExistence type="predicted"/>
<gene>
    <name evidence="1" type="ORF">PACLA_8A022320</name>
</gene>
<name>A0A7D9JYA9_PARCT</name>
<dbReference type="AlphaFoldDB" id="A0A7D9JYA9"/>